<dbReference type="InterPro" id="IPR027417">
    <property type="entry name" value="P-loop_NTPase"/>
</dbReference>
<dbReference type="InterPro" id="IPR043926">
    <property type="entry name" value="ABCG_dom"/>
</dbReference>
<keyword evidence="3 6" id="KW-0812">Transmembrane</keyword>
<feature type="domain" description="ABC transporter" evidence="7">
    <location>
        <begin position="2"/>
        <end position="47"/>
    </location>
</feature>
<evidence type="ECO:0000259" key="9">
    <source>
        <dbReference type="Pfam" id="PF19055"/>
    </source>
</evidence>
<dbReference type="Proteomes" id="UP000322873">
    <property type="component" value="Unassembled WGS sequence"/>
</dbReference>
<dbReference type="InterPro" id="IPR003439">
    <property type="entry name" value="ABC_transporter-like_ATP-bd"/>
</dbReference>
<keyword evidence="5 6" id="KW-0472">Membrane</keyword>
<dbReference type="VEuPathDB" id="FungiDB:MFRU_042g00200"/>
<keyword evidence="11" id="KW-1185">Reference proteome</keyword>
<keyword evidence="2" id="KW-0813">Transport</keyword>
<evidence type="ECO:0000256" key="2">
    <source>
        <dbReference type="ARBA" id="ARBA00022448"/>
    </source>
</evidence>
<protein>
    <recommendedName>
        <fullName evidence="12">ABC transporter domain-containing protein</fullName>
    </recommendedName>
</protein>
<dbReference type="GO" id="GO:0016887">
    <property type="term" value="F:ATP hydrolysis activity"/>
    <property type="evidence" value="ECO:0007669"/>
    <property type="project" value="InterPro"/>
</dbReference>
<organism evidence="10 11">
    <name type="scientific">Monilinia fructicola</name>
    <name type="common">Brown rot fungus</name>
    <name type="synonym">Ciboria fructicola</name>
    <dbReference type="NCBI Taxonomy" id="38448"/>
    <lineage>
        <taxon>Eukaryota</taxon>
        <taxon>Fungi</taxon>
        <taxon>Dikarya</taxon>
        <taxon>Ascomycota</taxon>
        <taxon>Pezizomycotina</taxon>
        <taxon>Leotiomycetes</taxon>
        <taxon>Helotiales</taxon>
        <taxon>Sclerotiniaceae</taxon>
        <taxon>Monilinia</taxon>
    </lineage>
</organism>
<dbReference type="Pfam" id="PF19055">
    <property type="entry name" value="ABC2_membrane_7"/>
    <property type="match status" value="1"/>
</dbReference>
<evidence type="ECO:0000313" key="11">
    <source>
        <dbReference type="Proteomes" id="UP000322873"/>
    </source>
</evidence>
<keyword evidence="4 6" id="KW-1133">Transmembrane helix</keyword>
<evidence type="ECO:0000256" key="6">
    <source>
        <dbReference type="SAM" id="Phobius"/>
    </source>
</evidence>
<evidence type="ECO:0000259" key="7">
    <source>
        <dbReference type="Pfam" id="PF00005"/>
    </source>
</evidence>
<sequence length="402" mass="44518">MGLKDCADNLIGSDLIKGISGGEKRRVTIAVQILTDPRVLLLDEPTSGLDAFTASSIMEVLQGLAQEGRTLILTIHQSRSDTFKHFGSVLLLARGGYPVYAGKGSEMILHFDTLGHPCPTTTNPADFALDLITIDLQKSSREQATRSKPNLLIARIMQVLGLAIILALFFAPLKHDYYSVQNRLGFIQEFCAFYFVGMLQNVAVYPNEKDVFYRENDDGIYSVEAFFAQYTTLEIPFEIFTSFVFAILVDLAAGLPRNAQVFFFNTLFAHTGFAVNLTSVFLAIAQFMSGILSINMPAFLQGVNYLSPIRYAIRNLAPYTLRGIKFTCTDAQRLPNGNCPISTGLEALELYDLNTDPLWNIVALGICTLVYRVLAYALLKGMRTHWGSFKKISSRNVDQVGA</sequence>
<reference evidence="10 11" key="1">
    <citation type="submission" date="2019-06" db="EMBL/GenBank/DDBJ databases">
        <title>Genome Sequence of the Brown Rot Fungal Pathogen Monilinia fructicola.</title>
        <authorList>
            <person name="De Miccolis Angelini R.M."/>
            <person name="Landi L."/>
            <person name="Abate D."/>
            <person name="Pollastro S."/>
            <person name="Romanazzi G."/>
            <person name="Faretra F."/>
        </authorList>
    </citation>
    <scope>NUCLEOTIDE SEQUENCE [LARGE SCALE GENOMIC DNA]</scope>
    <source>
        <strain evidence="10 11">Mfrc123</strain>
    </source>
</reference>
<dbReference type="GO" id="GO:0005524">
    <property type="term" value="F:ATP binding"/>
    <property type="evidence" value="ECO:0007669"/>
    <property type="project" value="InterPro"/>
</dbReference>
<feature type="transmembrane region" description="Helical" evidence="6">
    <location>
        <begin position="151"/>
        <end position="171"/>
    </location>
</feature>
<feature type="domain" description="ABC-2 type transporter transmembrane" evidence="8">
    <location>
        <begin position="142"/>
        <end position="286"/>
    </location>
</feature>
<evidence type="ECO:0000313" key="10">
    <source>
        <dbReference type="EMBL" id="KAA8566495.1"/>
    </source>
</evidence>
<dbReference type="Pfam" id="PF01061">
    <property type="entry name" value="ABC2_membrane"/>
    <property type="match status" value="1"/>
</dbReference>
<gene>
    <name evidence="10" type="ORF">EYC84_009055</name>
</gene>
<dbReference type="InterPro" id="IPR050352">
    <property type="entry name" value="ABCG_transporters"/>
</dbReference>
<feature type="domain" description="ABC transporter family G" evidence="9">
    <location>
        <begin position="76"/>
        <end position="141"/>
    </location>
</feature>
<evidence type="ECO:0008006" key="12">
    <source>
        <dbReference type="Google" id="ProtNLM"/>
    </source>
</evidence>
<dbReference type="InterPro" id="IPR013525">
    <property type="entry name" value="ABC2_TM"/>
</dbReference>
<evidence type="ECO:0000256" key="4">
    <source>
        <dbReference type="ARBA" id="ARBA00022989"/>
    </source>
</evidence>
<feature type="transmembrane region" description="Helical" evidence="6">
    <location>
        <begin position="235"/>
        <end position="255"/>
    </location>
</feature>
<dbReference type="AlphaFoldDB" id="A0A5M9JHA3"/>
<feature type="transmembrane region" description="Helical" evidence="6">
    <location>
        <begin position="267"/>
        <end position="288"/>
    </location>
</feature>
<feature type="transmembrane region" description="Helical" evidence="6">
    <location>
        <begin position="358"/>
        <end position="379"/>
    </location>
</feature>
<dbReference type="Gene3D" id="3.40.50.300">
    <property type="entry name" value="P-loop containing nucleotide triphosphate hydrolases"/>
    <property type="match status" value="1"/>
</dbReference>
<dbReference type="GO" id="GO:0016020">
    <property type="term" value="C:membrane"/>
    <property type="evidence" value="ECO:0007669"/>
    <property type="project" value="UniProtKB-SubCell"/>
</dbReference>
<dbReference type="GO" id="GO:0140359">
    <property type="term" value="F:ABC-type transporter activity"/>
    <property type="evidence" value="ECO:0007669"/>
    <property type="project" value="InterPro"/>
</dbReference>
<comment type="caution">
    <text evidence="10">The sequence shown here is derived from an EMBL/GenBank/DDBJ whole genome shotgun (WGS) entry which is preliminary data.</text>
</comment>
<dbReference type="PANTHER" id="PTHR48041">
    <property type="entry name" value="ABC TRANSPORTER G FAMILY MEMBER 28"/>
    <property type="match status" value="1"/>
</dbReference>
<dbReference type="EMBL" id="VICG01000012">
    <property type="protein sequence ID" value="KAA8566495.1"/>
    <property type="molecule type" value="Genomic_DNA"/>
</dbReference>
<proteinExistence type="predicted"/>
<dbReference type="Pfam" id="PF00005">
    <property type="entry name" value="ABC_tran"/>
    <property type="match status" value="1"/>
</dbReference>
<comment type="subcellular location">
    <subcellularLocation>
        <location evidence="1">Membrane</location>
        <topology evidence="1">Multi-pass membrane protein</topology>
    </subcellularLocation>
</comment>
<evidence type="ECO:0000256" key="3">
    <source>
        <dbReference type="ARBA" id="ARBA00022692"/>
    </source>
</evidence>
<dbReference type="SUPFAM" id="SSF52540">
    <property type="entry name" value="P-loop containing nucleoside triphosphate hydrolases"/>
    <property type="match status" value="1"/>
</dbReference>
<evidence type="ECO:0000256" key="1">
    <source>
        <dbReference type="ARBA" id="ARBA00004141"/>
    </source>
</evidence>
<evidence type="ECO:0000256" key="5">
    <source>
        <dbReference type="ARBA" id="ARBA00023136"/>
    </source>
</evidence>
<name>A0A5M9JHA3_MONFR</name>
<accession>A0A5M9JHA3</accession>
<evidence type="ECO:0000259" key="8">
    <source>
        <dbReference type="Pfam" id="PF01061"/>
    </source>
</evidence>
<dbReference type="PANTHER" id="PTHR48041:SF119">
    <property type="entry name" value="ROA1P"/>
    <property type="match status" value="1"/>
</dbReference>